<organism evidence="2 5">
    <name type="scientific">Gilliamella apicola</name>
    <dbReference type="NCBI Taxonomy" id="1196095"/>
    <lineage>
        <taxon>Bacteria</taxon>
        <taxon>Pseudomonadati</taxon>
        <taxon>Pseudomonadota</taxon>
        <taxon>Gammaproteobacteria</taxon>
        <taxon>Orbales</taxon>
        <taxon>Orbaceae</taxon>
        <taxon>Gilliamella</taxon>
    </lineage>
</organism>
<feature type="compositionally biased region" description="Polar residues" evidence="1">
    <location>
        <begin position="57"/>
        <end position="68"/>
    </location>
</feature>
<feature type="region of interest" description="Disordered" evidence="1">
    <location>
        <begin position="40"/>
        <end position="68"/>
    </location>
</feature>
<dbReference type="Proteomes" id="UP000194800">
    <property type="component" value="Unassembled WGS sequence"/>
</dbReference>
<dbReference type="EMBL" id="NARP01000005">
    <property type="protein sequence ID" value="OTQ01044.1"/>
    <property type="molecule type" value="Genomic_DNA"/>
</dbReference>
<evidence type="ECO:0000313" key="3">
    <source>
        <dbReference type="EMBL" id="OTQ11849.1"/>
    </source>
</evidence>
<proteinExistence type="predicted"/>
<dbReference type="Proteomes" id="UP000194977">
    <property type="component" value="Unassembled WGS sequence"/>
</dbReference>
<keyword evidence="4" id="KW-1185">Reference proteome</keyword>
<evidence type="ECO:0000313" key="4">
    <source>
        <dbReference type="Proteomes" id="UP000194800"/>
    </source>
</evidence>
<sequence length="68" mass="7521">MHKGLTKLMNQLSGGLNHESVNGVNQIALHKDETRYHFIVSPKSNHNNKEGARLSKKPTSFSSTNFSG</sequence>
<protein>
    <submittedName>
        <fullName evidence="2">Uncharacterized protein</fullName>
    </submittedName>
</protein>
<gene>
    <name evidence="3" type="ORF">B6C91_00980</name>
    <name evidence="2" type="ORF">B6D08_02620</name>
</gene>
<dbReference type="EMBL" id="NART01000002">
    <property type="protein sequence ID" value="OTQ11849.1"/>
    <property type="molecule type" value="Genomic_DNA"/>
</dbReference>
<evidence type="ECO:0000313" key="5">
    <source>
        <dbReference type="Proteomes" id="UP000194977"/>
    </source>
</evidence>
<accession>A0A242NLT2</accession>
<dbReference type="AlphaFoldDB" id="A0A242NLT2"/>
<evidence type="ECO:0000256" key="1">
    <source>
        <dbReference type="SAM" id="MobiDB-lite"/>
    </source>
</evidence>
<comment type="caution">
    <text evidence="2">The sequence shown here is derived from an EMBL/GenBank/DDBJ whole genome shotgun (WGS) entry which is preliminary data.</text>
</comment>
<evidence type="ECO:0000313" key="2">
    <source>
        <dbReference type="EMBL" id="OTQ01044.1"/>
    </source>
</evidence>
<reference evidence="4 5" key="1">
    <citation type="submission" date="2017-03" db="EMBL/GenBank/DDBJ databases">
        <title>Comparative genomics of honeybee gut symbionts reveal geographically distinct and subgroup specific antibiotic resistance.</title>
        <authorList>
            <person name="Ludvigsen J."/>
            <person name="Porcellato D."/>
            <person name="Labee-Lund T.M."/>
            <person name="Amdam G.V."/>
            <person name="Rudi K."/>
        </authorList>
    </citation>
    <scope>NUCLEOTIDE SEQUENCE [LARGE SCALE GENOMIC DNA]</scope>
    <source>
        <strain evidence="2 5">A-7-12</strain>
        <strain evidence="3 4">A-9-12</strain>
    </source>
</reference>
<name>A0A242NLT2_9GAMM</name>